<dbReference type="EMBL" id="AP026866">
    <property type="protein sequence ID" value="BDS06871.1"/>
    <property type="molecule type" value="Genomic_DNA"/>
</dbReference>
<evidence type="ECO:0000313" key="1">
    <source>
        <dbReference type="EMBL" id="BDS06871.1"/>
    </source>
</evidence>
<name>A0AAT9FLS2_9BACT</name>
<organism evidence="1">
    <name type="scientific">Oceaniferula spumae</name>
    <dbReference type="NCBI Taxonomy" id="2979115"/>
    <lineage>
        <taxon>Bacteria</taxon>
        <taxon>Pseudomonadati</taxon>
        <taxon>Verrucomicrobiota</taxon>
        <taxon>Verrucomicrobiia</taxon>
        <taxon>Verrucomicrobiales</taxon>
        <taxon>Verrucomicrobiaceae</taxon>
        <taxon>Oceaniferula</taxon>
    </lineage>
</organism>
<dbReference type="KEGG" id="osu:NT6N_19110"/>
<dbReference type="AlphaFoldDB" id="A0AAT9FLS2"/>
<reference evidence="1" key="1">
    <citation type="submission" date="2024-07" db="EMBL/GenBank/DDBJ databases">
        <title>Complete genome sequence of Verrucomicrobiaceae bacterium NT6N.</title>
        <authorList>
            <person name="Huang C."/>
            <person name="Takami H."/>
            <person name="Hamasaki K."/>
        </authorList>
    </citation>
    <scope>NUCLEOTIDE SEQUENCE</scope>
    <source>
        <strain evidence="1">NT6N</strain>
    </source>
</reference>
<protein>
    <submittedName>
        <fullName evidence="1">Uncharacterized protein</fullName>
    </submittedName>
</protein>
<sequence>MARVVDDNAKLLALDELRTNHIVKTGWECDKKIDRVPMGGHVGAYEAGLSASASLWIIKPTDSPWADMNLPGGEEGQSVLWLLFPTGL</sequence>
<accession>A0AAT9FLS2</accession>
<gene>
    <name evidence="1" type="ORF">NT6N_19110</name>
</gene>
<proteinExistence type="predicted"/>